<dbReference type="InterPro" id="IPR006668">
    <property type="entry name" value="Mg_transptr_MgtE_intracell_dom"/>
</dbReference>
<reference evidence="4 5" key="1">
    <citation type="submission" date="2019-01" db="EMBL/GenBank/DDBJ databases">
        <title>Genome sequencing of strain FW100M-2.</title>
        <authorList>
            <person name="Heo J."/>
            <person name="Kim S.-J."/>
            <person name="Kim J.-S."/>
            <person name="Hong S.-B."/>
            <person name="Kwon S.-W."/>
        </authorList>
    </citation>
    <scope>NUCLEOTIDE SEQUENCE [LARGE SCALE GENOMIC DNA]</scope>
    <source>
        <strain evidence="4 5">FW100M-2</strain>
    </source>
</reference>
<dbReference type="AlphaFoldDB" id="A0A4P6ERR5"/>
<evidence type="ECO:0000259" key="3">
    <source>
        <dbReference type="Pfam" id="PF03448"/>
    </source>
</evidence>
<keyword evidence="2" id="KW-0812">Transmembrane</keyword>
<dbReference type="RefSeq" id="WP_129438320.1">
    <property type="nucleotide sequence ID" value="NZ_CP035492.1"/>
</dbReference>
<feature type="region of interest" description="Disordered" evidence="1">
    <location>
        <begin position="65"/>
        <end position="85"/>
    </location>
</feature>
<evidence type="ECO:0000256" key="2">
    <source>
        <dbReference type="SAM" id="Phobius"/>
    </source>
</evidence>
<dbReference type="Gene3D" id="1.10.220.30">
    <property type="match status" value="1"/>
</dbReference>
<protein>
    <submittedName>
        <fullName evidence="4">MgtE protein</fullName>
    </submittedName>
</protein>
<organism evidence="4 5">
    <name type="scientific">Paenibacillus protaetiae</name>
    <dbReference type="NCBI Taxonomy" id="2509456"/>
    <lineage>
        <taxon>Bacteria</taxon>
        <taxon>Bacillati</taxon>
        <taxon>Bacillota</taxon>
        <taxon>Bacilli</taxon>
        <taxon>Bacillales</taxon>
        <taxon>Paenibacillaceae</taxon>
        <taxon>Paenibacillus</taxon>
    </lineage>
</organism>
<feature type="domain" description="Magnesium transporter MgtE intracellular" evidence="3">
    <location>
        <begin position="143"/>
        <end position="196"/>
    </location>
</feature>
<accession>A0A4P6ERR5</accession>
<sequence length="308" mass="33519">MTDLETEKQGYSVLERIMFFVTPILFTLVLLGVLLTLFNFDMRNKMLEIGDSIPLLKEVLPEPQTKAEGHTGGSDDQTRSANLSKQVTQLQAELTDKSKELEQANEAKTAQDQRIADLQAENDQLKLTAESAKDEEYEANVKELANVYAKMMPSKAAPILESMNVDEMALVLGAMAPNNRARVLEKMNPQVAAEVSLKLKDAVTSKDLDIKALQAQLKDAENKPSSATQSAAAIPSTLDDAQLKSTFSTMDPKSAGTLLIKMAAVSPSKVLRILKAVDDSTRSSILAEMSSQDDKVTADLMAQLMAGK</sequence>
<gene>
    <name evidence="4" type="ORF">ET464_03590</name>
</gene>
<name>A0A4P6ERR5_9BACL</name>
<dbReference type="Pfam" id="PF03448">
    <property type="entry name" value="MgtE_N"/>
    <property type="match status" value="1"/>
</dbReference>
<dbReference type="OrthoDB" id="2381574at2"/>
<evidence type="ECO:0000313" key="4">
    <source>
        <dbReference type="EMBL" id="QAY65602.1"/>
    </source>
</evidence>
<dbReference type="Proteomes" id="UP000293568">
    <property type="component" value="Chromosome"/>
</dbReference>
<keyword evidence="5" id="KW-1185">Reference proteome</keyword>
<evidence type="ECO:0000256" key="1">
    <source>
        <dbReference type="SAM" id="MobiDB-lite"/>
    </source>
</evidence>
<proteinExistence type="predicted"/>
<evidence type="ECO:0000313" key="5">
    <source>
        <dbReference type="Proteomes" id="UP000293568"/>
    </source>
</evidence>
<feature type="transmembrane region" description="Helical" evidence="2">
    <location>
        <begin position="17"/>
        <end position="38"/>
    </location>
</feature>
<dbReference type="KEGG" id="pprt:ET464_03590"/>
<dbReference type="EMBL" id="CP035492">
    <property type="protein sequence ID" value="QAY65602.1"/>
    <property type="molecule type" value="Genomic_DNA"/>
</dbReference>
<keyword evidence="2" id="KW-1133">Transmembrane helix</keyword>
<dbReference type="SUPFAM" id="SSF158791">
    <property type="entry name" value="MgtE N-terminal domain-like"/>
    <property type="match status" value="1"/>
</dbReference>
<keyword evidence="2" id="KW-0472">Membrane</keyword>